<dbReference type="InterPro" id="IPR011992">
    <property type="entry name" value="EF-hand-dom_pair"/>
</dbReference>
<dbReference type="PROSITE" id="PS50222">
    <property type="entry name" value="EF_HAND_2"/>
    <property type="match status" value="2"/>
</dbReference>
<dbReference type="GO" id="GO:0005509">
    <property type="term" value="F:calcium ion binding"/>
    <property type="evidence" value="ECO:0007669"/>
    <property type="project" value="InterPro"/>
</dbReference>
<evidence type="ECO:0000259" key="2">
    <source>
        <dbReference type="PROSITE" id="PS50222"/>
    </source>
</evidence>
<dbReference type="Pfam" id="PF13516">
    <property type="entry name" value="LRR_6"/>
    <property type="match status" value="5"/>
</dbReference>
<dbReference type="EMBL" id="LSMT01000073">
    <property type="protein sequence ID" value="PFX28991.1"/>
    <property type="molecule type" value="Genomic_DNA"/>
</dbReference>
<dbReference type="AlphaFoldDB" id="A0A2B4SGH6"/>
<dbReference type="InterPro" id="IPR002048">
    <property type="entry name" value="EF_hand_dom"/>
</dbReference>
<keyword evidence="4" id="KW-1185">Reference proteome</keyword>
<evidence type="ECO:0000313" key="4">
    <source>
        <dbReference type="Proteomes" id="UP000225706"/>
    </source>
</evidence>
<keyword evidence="1" id="KW-0106">Calcium</keyword>
<dbReference type="SUPFAM" id="SSF52047">
    <property type="entry name" value="RNI-like"/>
    <property type="match status" value="1"/>
</dbReference>
<proteinExistence type="predicted"/>
<protein>
    <submittedName>
        <fullName evidence="3">Leucine-rich repeat-containing protein LOC400891-like</fullName>
    </submittedName>
</protein>
<dbReference type="SUPFAM" id="SSF47473">
    <property type="entry name" value="EF-hand"/>
    <property type="match status" value="1"/>
</dbReference>
<dbReference type="InterPro" id="IPR001611">
    <property type="entry name" value="Leu-rich_rpt"/>
</dbReference>
<dbReference type="OrthoDB" id="120976at2759"/>
<evidence type="ECO:0000256" key="1">
    <source>
        <dbReference type="ARBA" id="ARBA00022837"/>
    </source>
</evidence>
<feature type="domain" description="EF-hand" evidence="2">
    <location>
        <begin position="393"/>
        <end position="429"/>
    </location>
</feature>
<evidence type="ECO:0000313" key="3">
    <source>
        <dbReference type="EMBL" id="PFX28991.1"/>
    </source>
</evidence>
<dbReference type="Proteomes" id="UP000225706">
    <property type="component" value="Unassembled WGS sequence"/>
</dbReference>
<dbReference type="PANTHER" id="PTHR24114">
    <property type="entry name" value="LEUCINE RICH REPEAT FAMILY PROTEIN"/>
    <property type="match status" value="1"/>
</dbReference>
<dbReference type="InterPro" id="IPR018247">
    <property type="entry name" value="EF_Hand_1_Ca_BS"/>
</dbReference>
<gene>
    <name evidence="3" type="ORF">AWC38_SpisGene6267</name>
</gene>
<sequence length="468" mass="52364">MKKLAMAANRASKSATNVKKDVTYFSDDQEFETDLEDEIEVNNSRKSKPNKPTVERYFDACEALNTVPVAKFVRQFTKGHVDLKHYGIRDIGAQAIAMALEKDIVVTSLYLHDNGIGETGTIALSRMLRDNCFVLNFDISENKIGRLGTRAVGDMLLENASLQEVNLSGCGILGKDIKQFLKALSCNPYLKSLDFSYNDLGDEGAIHLGRALSKNQKIEFLDLSWNNIRVSGIEELAKGLATNKKLRQLELSWNCFLDEGANRLGSALLQNHCLKVLEVQSCGIHTAGVFKIADALKKNQSLEVLSIGKNPFQSSGAGSLLRGIRCNQTGALRELLLDDVVFDKECERELDALLQERPNFNCSWDVSIRGGHAINGKKKKPDAVEIFLTFVRTRGLRLIDLFRMLAKDGNSTTVTKNEFITGMKKLNAPLKDHQLRALFDVLDVNHDDRVEFYEFLSSRSHYLKAVRK</sequence>
<dbReference type="SMART" id="SM00368">
    <property type="entry name" value="LRR_RI"/>
    <property type="match status" value="8"/>
</dbReference>
<reference evidence="4" key="1">
    <citation type="journal article" date="2017" name="bioRxiv">
        <title>Comparative analysis of the genomes of Stylophora pistillata and Acropora digitifera provides evidence for extensive differences between species of corals.</title>
        <authorList>
            <person name="Voolstra C.R."/>
            <person name="Li Y."/>
            <person name="Liew Y.J."/>
            <person name="Baumgarten S."/>
            <person name="Zoccola D."/>
            <person name="Flot J.-F."/>
            <person name="Tambutte S."/>
            <person name="Allemand D."/>
            <person name="Aranda M."/>
        </authorList>
    </citation>
    <scope>NUCLEOTIDE SEQUENCE [LARGE SCALE GENOMIC DNA]</scope>
</reference>
<dbReference type="InterPro" id="IPR052394">
    <property type="entry name" value="LRR-containing"/>
</dbReference>
<dbReference type="PANTHER" id="PTHR24114:SF50">
    <property type="entry name" value="RNI-LIKE PROTEIN"/>
    <property type="match status" value="1"/>
</dbReference>
<organism evidence="3 4">
    <name type="scientific">Stylophora pistillata</name>
    <name type="common">Smooth cauliflower coral</name>
    <dbReference type="NCBI Taxonomy" id="50429"/>
    <lineage>
        <taxon>Eukaryota</taxon>
        <taxon>Metazoa</taxon>
        <taxon>Cnidaria</taxon>
        <taxon>Anthozoa</taxon>
        <taxon>Hexacorallia</taxon>
        <taxon>Scleractinia</taxon>
        <taxon>Astrocoeniina</taxon>
        <taxon>Pocilloporidae</taxon>
        <taxon>Stylophora</taxon>
    </lineage>
</organism>
<dbReference type="CDD" id="cd00051">
    <property type="entry name" value="EFh"/>
    <property type="match status" value="1"/>
</dbReference>
<dbReference type="PROSITE" id="PS00018">
    <property type="entry name" value="EF_HAND_1"/>
    <property type="match status" value="1"/>
</dbReference>
<dbReference type="InterPro" id="IPR032675">
    <property type="entry name" value="LRR_dom_sf"/>
</dbReference>
<dbReference type="Gene3D" id="3.80.10.10">
    <property type="entry name" value="Ribonuclease Inhibitor"/>
    <property type="match status" value="3"/>
</dbReference>
<dbReference type="Gene3D" id="1.10.238.10">
    <property type="entry name" value="EF-hand"/>
    <property type="match status" value="1"/>
</dbReference>
<accession>A0A2B4SGH6</accession>
<name>A0A2B4SGH6_STYPI</name>
<comment type="caution">
    <text evidence="3">The sequence shown here is derived from an EMBL/GenBank/DDBJ whole genome shotgun (WGS) entry which is preliminary data.</text>
</comment>
<feature type="domain" description="EF-hand" evidence="2">
    <location>
        <begin position="430"/>
        <end position="465"/>
    </location>
</feature>